<keyword evidence="3" id="KW-0884">PQQ biosynthesis</keyword>
<dbReference type="RefSeq" id="WP_035746237.1">
    <property type="nucleotide sequence ID" value="NZ_CALUEG010000012.1"/>
</dbReference>
<evidence type="ECO:0000313" key="4">
    <source>
        <dbReference type="EMBL" id="OWJ76208.1"/>
    </source>
</evidence>
<proteinExistence type="predicted"/>
<comment type="pathway">
    <text evidence="1">Cofactor biosynthesis; pyrroloquinoline quinone biosynthesis.</text>
</comment>
<dbReference type="EMBL" id="NIPX01000010">
    <property type="protein sequence ID" value="OWJ84082.1"/>
    <property type="molecule type" value="Genomic_DNA"/>
</dbReference>
<dbReference type="InterPro" id="IPR041881">
    <property type="entry name" value="PqqD_sf"/>
</dbReference>
<name>A0A212ARF0_9RHOB</name>
<evidence type="ECO:0000313" key="7">
    <source>
        <dbReference type="Proteomes" id="UP000214673"/>
    </source>
</evidence>
<comment type="caution">
    <text evidence="5">The sequence shown here is derived from an EMBL/GenBank/DDBJ whole genome shotgun (WGS) entry which is preliminary data.</text>
</comment>
<dbReference type="Proteomes" id="UP000214673">
    <property type="component" value="Unassembled WGS sequence"/>
</dbReference>
<evidence type="ECO:0000256" key="2">
    <source>
        <dbReference type="ARBA" id="ARBA00011741"/>
    </source>
</evidence>
<dbReference type="Proteomes" id="UP000196640">
    <property type="component" value="Unassembled WGS sequence"/>
</dbReference>
<accession>A0A212ARF0</accession>
<gene>
    <name evidence="5" type="primary">pqqD</name>
    <name evidence="5" type="ORF">CDV52_09355</name>
    <name evidence="4" type="ORF">CDV53_08390</name>
</gene>
<evidence type="ECO:0000256" key="3">
    <source>
        <dbReference type="ARBA" id="ARBA00022905"/>
    </source>
</evidence>
<dbReference type="Gene3D" id="1.10.10.1150">
    <property type="entry name" value="Coenzyme PQQ synthesis protein D (PqqD)"/>
    <property type="match status" value="1"/>
</dbReference>
<dbReference type="InterPro" id="IPR022479">
    <property type="entry name" value="PqqD_bac"/>
</dbReference>
<dbReference type="GO" id="GO:0018189">
    <property type="term" value="P:pyrroloquinoline quinone biosynthetic process"/>
    <property type="evidence" value="ECO:0007669"/>
    <property type="project" value="UniProtKB-UniPathway"/>
</dbReference>
<dbReference type="OrthoDB" id="7995890at2"/>
<sequence>MSPGDRPRLPRGVRLHEDRVRGATVLLGPEIALILDGPGEAILTEVDGARDVTAISAELARRFEAPEAEIVEDVLAFLNDLVLRRLVEAA</sequence>
<dbReference type="EMBL" id="NIPV01000027">
    <property type="protein sequence ID" value="OWJ76208.1"/>
    <property type="molecule type" value="Genomic_DNA"/>
</dbReference>
<dbReference type="NCBIfam" id="TIGR03859">
    <property type="entry name" value="PQQ_PqqD"/>
    <property type="match status" value="1"/>
</dbReference>
<reference evidence="6 7" key="1">
    <citation type="submission" date="2016-11" db="EMBL/GenBank/DDBJ databases">
        <title>Comparison of Traditional DNA-DNA Hybridization with In Silico Genomic Analysis.</title>
        <authorList>
            <person name="Nicholson A.C."/>
            <person name="Sammons S."/>
            <person name="Humrighouse B.W."/>
            <person name="Graziano J."/>
            <person name="Lasker B."/>
            <person name="Whitney A.M."/>
            <person name="Mcquiston J.R."/>
        </authorList>
    </citation>
    <scope>NUCLEOTIDE SEQUENCE [LARGE SCALE GENOMIC DNA]</scope>
    <source>
        <strain evidence="4 7">H1892</strain>
        <strain evidence="5 6">H2381</strain>
    </source>
</reference>
<dbReference type="UniPathway" id="UPA00539"/>
<dbReference type="AlphaFoldDB" id="A0A212ARF0"/>
<dbReference type="Pfam" id="PF05402">
    <property type="entry name" value="PqqD"/>
    <property type="match status" value="1"/>
</dbReference>
<evidence type="ECO:0000256" key="1">
    <source>
        <dbReference type="ARBA" id="ARBA00004886"/>
    </source>
</evidence>
<dbReference type="STRING" id="366616.CG51_11355"/>
<organism evidence="5 6">
    <name type="scientific">Haematobacter missouriensis</name>
    <dbReference type="NCBI Taxonomy" id="366616"/>
    <lineage>
        <taxon>Bacteria</taxon>
        <taxon>Pseudomonadati</taxon>
        <taxon>Pseudomonadota</taxon>
        <taxon>Alphaproteobacteria</taxon>
        <taxon>Rhodobacterales</taxon>
        <taxon>Paracoccaceae</taxon>
        <taxon>Haematobacter</taxon>
    </lineage>
</organism>
<dbReference type="InterPro" id="IPR008792">
    <property type="entry name" value="PQQD"/>
</dbReference>
<comment type="subunit">
    <text evidence="2">Monomer. Interacts with PqqE.</text>
</comment>
<keyword evidence="7" id="KW-1185">Reference proteome</keyword>
<evidence type="ECO:0000313" key="5">
    <source>
        <dbReference type="EMBL" id="OWJ84082.1"/>
    </source>
</evidence>
<dbReference type="GO" id="GO:0048038">
    <property type="term" value="F:quinone binding"/>
    <property type="evidence" value="ECO:0007669"/>
    <property type="project" value="InterPro"/>
</dbReference>
<evidence type="ECO:0000313" key="6">
    <source>
        <dbReference type="Proteomes" id="UP000196640"/>
    </source>
</evidence>
<protein>
    <submittedName>
        <fullName evidence="5">Pyrroloquinoline quinone biosynthesis protein PqqD</fullName>
    </submittedName>
</protein>